<dbReference type="Proteomes" id="UP000663874">
    <property type="component" value="Unassembled WGS sequence"/>
</dbReference>
<dbReference type="GO" id="GO:0030154">
    <property type="term" value="P:cell differentiation"/>
    <property type="evidence" value="ECO:0007669"/>
    <property type="project" value="TreeGrafter"/>
</dbReference>
<gene>
    <name evidence="11" type="ORF">FNK824_LOCUS29595</name>
</gene>
<dbReference type="Gene3D" id="1.10.472.140">
    <property type="match status" value="1"/>
</dbReference>
<proteinExistence type="inferred from homology"/>
<dbReference type="GO" id="GO:0000785">
    <property type="term" value="C:chromatin"/>
    <property type="evidence" value="ECO:0007669"/>
    <property type="project" value="TreeGrafter"/>
</dbReference>
<dbReference type="Pfam" id="PF11934">
    <property type="entry name" value="DUF3452"/>
    <property type="match status" value="1"/>
</dbReference>
<sequence length="875" mass="101920">MSNKDDESVEMLYSKLCLDLNMDMETKLDAWRSYEHIRKHYVLEDDQLHWLAVSLYVSCRRYKHLTTNDNNPISISRLLKSANHLELIVFFDKLHKWEDMANLPDSIRSKIDQVEHAFNISSIIFEKYTKIFIEIFGGNQDTLIYSDYQYKRASNQINPKLNTKNKLHKCSHQDLYSLIWTIYALAKTIYPSTINDLIASFHLLISSFSFIYDYVKLAKLDYLLKGCCLNDLCSNDGSIIDNLCIMYCCSSDTCRAIIEQHLNNDLLKRLDKSEDFLNEFNYLETIRDINRQYDEIVLTNCIIDERIFLEKKSQLNDLCNSLNENRYSKSSENRTPLTANQHFASNDGQTISSNQYLTPISQANHLIKLLYSIVEQRQTKPTDNLISIIGQQTFLDDLVERLNEYEHSFNSHYDLAENVNKISREENPSRSCKSRFDLSLKLFYYSIENILTIEKGRLNINKFNSQQIQQSFHKLILNNEFIRSLLSLCLLLVLYAHSDRYHDFNWILHVYSLDGYSLLKIIQIFLQTCEQIRKSTPFIKYLSSIEENILSSMAFSAKSLLWNDIELKGILSYKTISSIQSNINNSLSSINNVTRMFNQSPNKTNVSRKLFQSNTTDQSTNKSTINRSKSDGIVENNDKKHVKLSPYTMFYCKLYKYVLSRLDAICDRLKEFQSNKLEKIVWNLFLYLFENYTQLLFRSRDLDQIILSSIYYVANSNLFQYKQDKQELTWSCLIQAYKSMPNSKLKTVRSVFIRSINKYDFIESEENIHKNPCLTSSKPAGTINLIDGNVIGDIKNQLIDLPYRNKTFENIKSGHVNVNISSNIFINYSSNIYSSSSSNNQKNYLTRDIQTNSTSNVLSSSIQAGFDDVKHGFLS</sequence>
<dbReference type="InterPro" id="IPR002720">
    <property type="entry name" value="RB_A"/>
</dbReference>
<dbReference type="GO" id="GO:0005667">
    <property type="term" value="C:transcription regulator complex"/>
    <property type="evidence" value="ECO:0007669"/>
    <property type="project" value="TreeGrafter"/>
</dbReference>
<dbReference type="Gene3D" id="1.10.472.10">
    <property type="entry name" value="Cyclin-like"/>
    <property type="match status" value="2"/>
</dbReference>
<comment type="subcellular location">
    <subcellularLocation>
        <location evidence="1">Nucleus</location>
    </subcellularLocation>
</comment>
<evidence type="ECO:0000259" key="9">
    <source>
        <dbReference type="SMART" id="SM01367"/>
    </source>
</evidence>
<feature type="compositionally biased region" description="Polar residues" evidence="8">
    <location>
        <begin position="610"/>
        <end position="627"/>
    </location>
</feature>
<feature type="domain" description="Retinoblastoma-associated protein N-terminal" evidence="9">
    <location>
        <begin position="65"/>
        <end position="214"/>
    </location>
</feature>
<dbReference type="SMART" id="SM01367">
    <property type="entry name" value="DUF3452"/>
    <property type="match status" value="1"/>
</dbReference>
<dbReference type="AlphaFoldDB" id="A0A819SRA0"/>
<reference evidence="11" key="1">
    <citation type="submission" date="2021-02" db="EMBL/GenBank/DDBJ databases">
        <authorList>
            <person name="Nowell W R."/>
        </authorList>
    </citation>
    <scope>NUCLEOTIDE SEQUENCE</scope>
</reference>
<evidence type="ECO:0000256" key="3">
    <source>
        <dbReference type="ARBA" id="ARBA00022491"/>
    </source>
</evidence>
<dbReference type="SUPFAM" id="SSF47954">
    <property type="entry name" value="Cyclin-like"/>
    <property type="match status" value="2"/>
</dbReference>
<organism evidence="11 12">
    <name type="scientific">Rotaria sordida</name>
    <dbReference type="NCBI Taxonomy" id="392033"/>
    <lineage>
        <taxon>Eukaryota</taxon>
        <taxon>Metazoa</taxon>
        <taxon>Spiralia</taxon>
        <taxon>Gnathifera</taxon>
        <taxon>Rotifera</taxon>
        <taxon>Eurotatoria</taxon>
        <taxon>Bdelloidea</taxon>
        <taxon>Philodinida</taxon>
        <taxon>Philodinidae</taxon>
        <taxon>Rotaria</taxon>
    </lineage>
</organism>
<evidence type="ECO:0000256" key="1">
    <source>
        <dbReference type="ARBA" id="ARBA00004123"/>
    </source>
</evidence>
<dbReference type="Pfam" id="PF01857">
    <property type="entry name" value="RB_B"/>
    <property type="match status" value="1"/>
</dbReference>
<dbReference type="InterPro" id="IPR028309">
    <property type="entry name" value="RB_fam"/>
</dbReference>
<dbReference type="GO" id="GO:2000134">
    <property type="term" value="P:negative regulation of G1/S transition of mitotic cell cycle"/>
    <property type="evidence" value="ECO:0007669"/>
    <property type="project" value="TreeGrafter"/>
</dbReference>
<keyword evidence="6" id="KW-0539">Nucleus</keyword>
<accession>A0A819SRA0</accession>
<keyword evidence="4" id="KW-0805">Transcription regulation</keyword>
<dbReference type="GO" id="GO:0006357">
    <property type="term" value="P:regulation of transcription by RNA polymerase II"/>
    <property type="evidence" value="ECO:0007669"/>
    <property type="project" value="InterPro"/>
</dbReference>
<name>A0A819SRA0_9BILA</name>
<evidence type="ECO:0000313" key="11">
    <source>
        <dbReference type="EMBL" id="CAF4067113.1"/>
    </source>
</evidence>
<protein>
    <submittedName>
        <fullName evidence="11">Uncharacterized protein</fullName>
    </submittedName>
</protein>
<comment type="caution">
    <text evidence="11">The sequence shown here is derived from an EMBL/GenBank/DDBJ whole genome shotgun (WGS) entry which is preliminary data.</text>
</comment>
<keyword evidence="7" id="KW-0131">Cell cycle</keyword>
<dbReference type="InterPro" id="IPR036915">
    <property type="entry name" value="Cyclin-like_sf"/>
</dbReference>
<evidence type="ECO:0000313" key="12">
    <source>
        <dbReference type="Proteomes" id="UP000663874"/>
    </source>
</evidence>
<keyword evidence="5" id="KW-0804">Transcription</keyword>
<evidence type="ECO:0000256" key="6">
    <source>
        <dbReference type="ARBA" id="ARBA00023242"/>
    </source>
</evidence>
<dbReference type="InterPro" id="IPR024599">
    <property type="entry name" value="RB_N"/>
</dbReference>
<evidence type="ECO:0000256" key="2">
    <source>
        <dbReference type="ARBA" id="ARBA00009475"/>
    </source>
</evidence>
<dbReference type="GO" id="GO:0005634">
    <property type="term" value="C:nucleus"/>
    <property type="evidence" value="ECO:0007669"/>
    <property type="project" value="UniProtKB-SubCell"/>
</dbReference>
<feature type="domain" description="Retinoblastoma-associated protein A-box" evidence="10">
    <location>
        <begin position="358"/>
        <end position="565"/>
    </location>
</feature>
<evidence type="ECO:0000256" key="5">
    <source>
        <dbReference type="ARBA" id="ARBA00023163"/>
    </source>
</evidence>
<feature type="region of interest" description="Disordered" evidence="8">
    <location>
        <begin position="610"/>
        <end position="632"/>
    </location>
</feature>
<keyword evidence="3" id="KW-0678">Repressor</keyword>
<evidence type="ECO:0000256" key="7">
    <source>
        <dbReference type="ARBA" id="ARBA00023306"/>
    </source>
</evidence>
<comment type="similarity">
    <text evidence="2">Belongs to the retinoblastoma protein (RB) family.</text>
</comment>
<dbReference type="SMART" id="SM01368">
    <property type="entry name" value="RB_A"/>
    <property type="match status" value="1"/>
</dbReference>
<evidence type="ECO:0000259" key="10">
    <source>
        <dbReference type="SMART" id="SM01368"/>
    </source>
</evidence>
<dbReference type="PANTHER" id="PTHR13742">
    <property type="entry name" value="RETINOBLASTOMA-ASSOCIATED PROTEIN RB -RELATED"/>
    <property type="match status" value="1"/>
</dbReference>
<dbReference type="PANTHER" id="PTHR13742:SF17">
    <property type="entry name" value="RE32990P-RELATED"/>
    <property type="match status" value="1"/>
</dbReference>
<evidence type="ECO:0000256" key="4">
    <source>
        <dbReference type="ARBA" id="ARBA00023015"/>
    </source>
</evidence>
<dbReference type="InterPro" id="IPR002719">
    <property type="entry name" value="RB_B"/>
</dbReference>
<dbReference type="EMBL" id="CAJOBE010008688">
    <property type="protein sequence ID" value="CAF4067113.1"/>
    <property type="molecule type" value="Genomic_DNA"/>
</dbReference>
<dbReference type="GO" id="GO:0000977">
    <property type="term" value="F:RNA polymerase II transcription regulatory region sequence-specific DNA binding"/>
    <property type="evidence" value="ECO:0007669"/>
    <property type="project" value="TreeGrafter"/>
</dbReference>
<dbReference type="Pfam" id="PF01858">
    <property type="entry name" value="RB_A"/>
    <property type="match status" value="1"/>
</dbReference>
<evidence type="ECO:0000256" key="8">
    <source>
        <dbReference type="SAM" id="MobiDB-lite"/>
    </source>
</evidence>